<dbReference type="STRING" id="97972.A0A2V1D8N0"/>
<evidence type="ECO:0000313" key="12">
    <source>
        <dbReference type="EMBL" id="PVH94418.1"/>
    </source>
</evidence>
<keyword evidence="4" id="KW-0964">Secreted</keyword>
<keyword evidence="13" id="KW-1185">Reference proteome</keyword>
<feature type="compositionally biased region" description="Pro residues" evidence="11">
    <location>
        <begin position="111"/>
        <end position="136"/>
    </location>
</feature>
<evidence type="ECO:0000256" key="7">
    <source>
        <dbReference type="ARBA" id="ARBA00023277"/>
    </source>
</evidence>
<proteinExistence type="inferred from homology"/>
<feature type="compositionally biased region" description="Low complexity" evidence="11">
    <location>
        <begin position="92"/>
        <end position="104"/>
    </location>
</feature>
<feature type="region of interest" description="Disordered" evidence="11">
    <location>
        <begin position="92"/>
        <end position="147"/>
    </location>
</feature>
<evidence type="ECO:0000313" key="13">
    <source>
        <dbReference type="Proteomes" id="UP000244855"/>
    </source>
</evidence>
<gene>
    <name evidence="12" type="ORF">DM02DRAFT_633747</name>
</gene>
<evidence type="ECO:0000256" key="2">
    <source>
        <dbReference type="ARBA" id="ARBA00010579"/>
    </source>
</evidence>
<keyword evidence="6 12" id="KW-0378">Hydrolase</keyword>
<evidence type="ECO:0000256" key="3">
    <source>
        <dbReference type="ARBA" id="ARBA00022512"/>
    </source>
</evidence>
<comment type="similarity">
    <text evidence="2">Belongs to the SUN family.</text>
</comment>
<organism evidence="12 13">
    <name type="scientific">Periconia macrospinosa</name>
    <dbReference type="NCBI Taxonomy" id="97972"/>
    <lineage>
        <taxon>Eukaryota</taxon>
        <taxon>Fungi</taxon>
        <taxon>Dikarya</taxon>
        <taxon>Ascomycota</taxon>
        <taxon>Pezizomycotina</taxon>
        <taxon>Dothideomycetes</taxon>
        <taxon>Pleosporomycetidae</taxon>
        <taxon>Pleosporales</taxon>
        <taxon>Massarineae</taxon>
        <taxon>Periconiaceae</taxon>
        <taxon>Periconia</taxon>
    </lineage>
</organism>
<dbReference type="GO" id="GO:0031505">
    <property type="term" value="P:fungal-type cell wall organization"/>
    <property type="evidence" value="ECO:0007669"/>
    <property type="project" value="TreeGrafter"/>
</dbReference>
<protein>
    <submittedName>
        <fullName evidence="12">Glycoside hydrolase family 132 protein</fullName>
    </submittedName>
</protein>
<reference evidence="12 13" key="1">
    <citation type="journal article" date="2018" name="Sci. Rep.">
        <title>Comparative genomics provides insights into the lifestyle and reveals functional heterogeneity of dark septate endophytic fungi.</title>
        <authorList>
            <person name="Knapp D.G."/>
            <person name="Nemeth J.B."/>
            <person name="Barry K."/>
            <person name="Hainaut M."/>
            <person name="Henrissat B."/>
            <person name="Johnson J."/>
            <person name="Kuo A."/>
            <person name="Lim J.H.P."/>
            <person name="Lipzen A."/>
            <person name="Nolan M."/>
            <person name="Ohm R.A."/>
            <person name="Tamas L."/>
            <person name="Grigoriev I.V."/>
            <person name="Spatafora J.W."/>
            <person name="Nagy L.G."/>
            <person name="Kovacs G.M."/>
        </authorList>
    </citation>
    <scope>NUCLEOTIDE SEQUENCE [LARGE SCALE GENOMIC DNA]</scope>
    <source>
        <strain evidence="12 13">DSE2036</strain>
    </source>
</reference>
<dbReference type="PANTHER" id="PTHR31316">
    <property type="entry name" value="BETA-GLUCOSIDASE-LIKE PROTEIN NCA3, MITOCHONDRIAL-RELATED"/>
    <property type="match status" value="1"/>
</dbReference>
<dbReference type="GO" id="GO:0016798">
    <property type="term" value="F:hydrolase activity, acting on glycosyl bonds"/>
    <property type="evidence" value="ECO:0007669"/>
    <property type="project" value="UniProtKB-KW"/>
</dbReference>
<evidence type="ECO:0000256" key="1">
    <source>
        <dbReference type="ARBA" id="ARBA00004191"/>
    </source>
</evidence>
<dbReference type="Proteomes" id="UP000244855">
    <property type="component" value="Unassembled WGS sequence"/>
</dbReference>
<comment type="subcellular location">
    <subcellularLocation>
        <location evidence="1">Secreted</location>
        <location evidence="1">Cell wall</location>
    </subcellularLocation>
</comment>
<keyword evidence="10" id="KW-0624">Polysaccharide degradation</keyword>
<keyword evidence="8" id="KW-0326">Glycosidase</keyword>
<evidence type="ECO:0000256" key="9">
    <source>
        <dbReference type="ARBA" id="ARBA00023316"/>
    </source>
</evidence>
<dbReference type="Pfam" id="PF03856">
    <property type="entry name" value="SUN"/>
    <property type="match status" value="1"/>
</dbReference>
<dbReference type="OrthoDB" id="5339822at2759"/>
<dbReference type="InterPro" id="IPR005556">
    <property type="entry name" value="SUN"/>
</dbReference>
<dbReference type="GO" id="GO:0009277">
    <property type="term" value="C:fungal-type cell wall"/>
    <property type="evidence" value="ECO:0007669"/>
    <property type="project" value="TreeGrafter"/>
</dbReference>
<dbReference type="AlphaFoldDB" id="A0A2V1D8N0"/>
<keyword evidence="5" id="KW-0732">Signal</keyword>
<keyword evidence="9" id="KW-0961">Cell wall biogenesis/degradation</keyword>
<dbReference type="EMBL" id="KZ805536">
    <property type="protein sequence ID" value="PVH94418.1"/>
    <property type="molecule type" value="Genomic_DNA"/>
</dbReference>
<dbReference type="InterPro" id="IPR051526">
    <property type="entry name" value="Beta-Glucosidase_SUN"/>
</dbReference>
<keyword evidence="7" id="KW-0119">Carbohydrate metabolism</keyword>
<dbReference type="GO" id="GO:0009986">
    <property type="term" value="C:cell surface"/>
    <property type="evidence" value="ECO:0007669"/>
    <property type="project" value="TreeGrafter"/>
</dbReference>
<accession>A0A2V1D8N0</accession>
<evidence type="ECO:0000256" key="5">
    <source>
        <dbReference type="ARBA" id="ARBA00022729"/>
    </source>
</evidence>
<evidence type="ECO:0000256" key="6">
    <source>
        <dbReference type="ARBA" id="ARBA00022801"/>
    </source>
</evidence>
<evidence type="ECO:0000256" key="8">
    <source>
        <dbReference type="ARBA" id="ARBA00023295"/>
    </source>
</evidence>
<name>A0A2V1D8N0_9PLEO</name>
<dbReference type="GO" id="GO:0000272">
    <property type="term" value="P:polysaccharide catabolic process"/>
    <property type="evidence" value="ECO:0007669"/>
    <property type="project" value="UniProtKB-KW"/>
</dbReference>
<evidence type="ECO:0000256" key="4">
    <source>
        <dbReference type="ARBA" id="ARBA00022525"/>
    </source>
</evidence>
<keyword evidence="3" id="KW-0134">Cell wall</keyword>
<dbReference type="PANTHER" id="PTHR31316:SF0">
    <property type="entry name" value="SECRETED BETA-GLUCOSIDASE SIM1-RELATED"/>
    <property type="match status" value="1"/>
</dbReference>
<sequence>MKVTNLVIAGAVALAAASPHRRHAHRHIANAIDKRAEATVYAAGPVETVYVYELEGHVITEDDVRKGIANGTLSWGDNGVLSSSSIAVAQATPAPQVAPKPAQVDNKPNGNPAPPQEAPKAPEPAPKAPEPAPSKPESPSGYKPVGSDGNCPDCDKEFRNNYHLCNQFPTGYGALRLGHEGLGGWTGIQDPKERGAAGYDNIVTAAKGSCENGDCCKPGMFCSYACPNPYLKNSFPKKQGKTGQSVGGLYCNENGKLEMADGSIGKTLCGRGTTRMKIKVENKLSQSVSICRTDYPGTESETIPFTLQPGESGELASPDQKTYYFWEGKPTSAQYYINKKGVPEKEACTWGTGAKAVGNWAPTNFGTSWDDINMNAGFAGLSQNKPTNPDDRLDFSISFKGDGVQNPCRFKKSTGEYCSGETCGRDVGCTASIKEGATLTMVFSDD</sequence>
<evidence type="ECO:0000256" key="10">
    <source>
        <dbReference type="ARBA" id="ARBA00023326"/>
    </source>
</evidence>
<evidence type="ECO:0000256" key="11">
    <source>
        <dbReference type="SAM" id="MobiDB-lite"/>
    </source>
</evidence>